<proteinExistence type="predicted"/>
<protein>
    <submittedName>
        <fullName evidence="3">RNA-binding protein</fullName>
    </submittedName>
</protein>
<dbReference type="PROSITE" id="PS51257">
    <property type="entry name" value="PROKAR_LIPOPROTEIN"/>
    <property type="match status" value="1"/>
</dbReference>
<dbReference type="PANTHER" id="PTHR16026:SF0">
    <property type="entry name" value="CARTILAGE ACIDIC PROTEIN 1"/>
    <property type="match status" value="1"/>
</dbReference>
<evidence type="ECO:0000259" key="2">
    <source>
        <dbReference type="Pfam" id="PF07593"/>
    </source>
</evidence>
<dbReference type="AlphaFoldDB" id="A0A3A1NCA9"/>
<dbReference type="InterPro" id="IPR028994">
    <property type="entry name" value="Integrin_alpha_N"/>
</dbReference>
<dbReference type="OrthoDB" id="9816120at2"/>
<evidence type="ECO:0000313" key="4">
    <source>
        <dbReference type="Proteomes" id="UP000266067"/>
    </source>
</evidence>
<dbReference type="Gene3D" id="2.130.10.130">
    <property type="entry name" value="Integrin alpha, N-terminal"/>
    <property type="match status" value="3"/>
</dbReference>
<keyword evidence="4" id="KW-1185">Reference proteome</keyword>
<evidence type="ECO:0000313" key="3">
    <source>
        <dbReference type="EMBL" id="RIV35836.1"/>
    </source>
</evidence>
<dbReference type="InterPro" id="IPR027039">
    <property type="entry name" value="Crtac1"/>
</dbReference>
<dbReference type="EMBL" id="QXFH01000069">
    <property type="protein sequence ID" value="RIV35836.1"/>
    <property type="molecule type" value="Genomic_DNA"/>
</dbReference>
<dbReference type="Pfam" id="PF13517">
    <property type="entry name" value="FG-GAP_3"/>
    <property type="match status" value="5"/>
</dbReference>
<sequence>MEQIRTYSCLFLLVLMFSCGKSSDKNTLFQLLPSKRTGIDFINRITTSDSVNLLTYEYLYNGGGVGVGHFNKDSLPDLIFTSNMEESKIYLNKGNLRFEDITHTSNINTTDNWCTGVSVIDINGDGLDDIYISVGGMGNEDNFPNSLYINQGDATFVESAKEYGLDDKGESIQSIFFDYDRDGDLDMYLLTGGGFENSAIMVRPMVTNGTYRNTDRLYRNDYNKALGHPVYTNVSREAGINFEGFGLGVSVIDANNDTWPDIYVSNDYLSRDLLYINTKDGSFSEEASTYFGHTSHFSMGNDVADINNDGLMDVITLDMLPEQHKRRKLMSGSHSYDMFQMAKKFGYGHQYMRNMVHYNNGNGTFSEIGQLLGIDRTDWSWAPLITDFNNDGNNDIFITNGYGKDITDLDFVKFRQSGAKTFSDPEEIRRSVLDCLVVRPTIEMSNYIFENKGQLNFQKKANDWGLNQKSISNGACYADLDLDGDLELVVNNIDQPAFIYKNNTRELYKNSNYIHISLVGNNFNSQAIGAEVTLYYGCESQKKILQSSRGFQSSVEKDLHFGLGETSQIDSVEIIWPNGDISMQSNVSANQHIEIKHAEVELVEVAKIDKWEPIFAVDSLVAFDHVERDFSDYNIQSLLNHGFSNQGPGLAVGDINADGLQDVFVGGSYGFASTIFVQQKSGGFEKKEIPDSQLYEDLGALFFDANGDGLQDLYVVSGGSERYKGHQAYQDRLYLNDPNNVGTFVKGDLPINNESTSTVAGGDFDSDGDIDLFIGGRVVPGHYPEAPTSYLLENRNGQFVDVTQEVAPSIKNIGMVSSAVWTDFDDDSHLDLVLVGEFMPITIFKGDGLKLKNITAQTSLAETNGLWNSIVAEDFDNDGDIDFVVGNIGLNSALKGTAEHPLRLDYADFDANGFIDPILSVYEEGEYYPLTSLDELTKQLPQLKKHILHYRSYAKSTTKDIMDFLGSQGHSTLESKMMQSSFIQNNGDKGFSVFPLPIEAQFAPVYGILAEDLNFDGLLDLILVGNSYNTEVVYGRYDASIGAVLMNKGGTSFELVDPTLSGFKALGDSKSMVRLDSYNGQSLVLVGKNNGSLDNFSIADSEKQKKIDFQNGERTAEVFLNNGKKRKEENLMGAGYLSQTSNSIIASSVVDSIQFYDVNKKLVRTEIPIKK</sequence>
<organism evidence="3 4">
    <name type="scientific">Flagellimonas lutimaris</name>
    <dbReference type="NCBI Taxonomy" id="475082"/>
    <lineage>
        <taxon>Bacteria</taxon>
        <taxon>Pseudomonadati</taxon>
        <taxon>Bacteroidota</taxon>
        <taxon>Flavobacteriia</taxon>
        <taxon>Flavobacteriales</taxon>
        <taxon>Flavobacteriaceae</taxon>
        <taxon>Flagellimonas</taxon>
    </lineage>
</organism>
<dbReference type="SUPFAM" id="SSF69318">
    <property type="entry name" value="Integrin alpha N-terminal domain"/>
    <property type="match status" value="3"/>
</dbReference>
<gene>
    <name evidence="3" type="ORF">D2V08_04240</name>
</gene>
<dbReference type="PANTHER" id="PTHR16026">
    <property type="entry name" value="CARTILAGE ACIDIC PROTEIN 1"/>
    <property type="match status" value="1"/>
</dbReference>
<dbReference type="RefSeq" id="WP_100816146.1">
    <property type="nucleotide sequence ID" value="NZ_QXFH01000069.1"/>
</dbReference>
<comment type="caution">
    <text evidence="3">The sequence shown here is derived from an EMBL/GenBank/DDBJ whole genome shotgun (WGS) entry which is preliminary data.</text>
</comment>
<dbReference type="InterPro" id="IPR011519">
    <property type="entry name" value="UnbV_ASPIC"/>
</dbReference>
<dbReference type="Proteomes" id="UP000266067">
    <property type="component" value="Unassembled WGS sequence"/>
</dbReference>
<accession>A0A3A1NCA9</accession>
<dbReference type="InterPro" id="IPR013517">
    <property type="entry name" value="FG-GAP"/>
</dbReference>
<name>A0A3A1NCA9_9FLAO</name>
<reference evidence="3 4" key="1">
    <citation type="submission" date="2018-08" db="EMBL/GenBank/DDBJ databases">
        <title>Proposal of Muricauda 72 sp.nov. and Muricauda NH166 sp.nov., isolated from seawater.</title>
        <authorList>
            <person name="Cheng H."/>
            <person name="Wu Y.-H."/>
            <person name="Guo L.-L."/>
            <person name="Xu X.-W."/>
        </authorList>
    </citation>
    <scope>NUCLEOTIDE SEQUENCE [LARGE SCALE GENOMIC DNA]</scope>
    <source>
        <strain evidence="3 4">KCTC 22173</strain>
    </source>
</reference>
<evidence type="ECO:0000256" key="1">
    <source>
        <dbReference type="ARBA" id="ARBA00022729"/>
    </source>
</evidence>
<feature type="domain" description="ASPIC/UnbV" evidence="2">
    <location>
        <begin position="527"/>
        <end position="593"/>
    </location>
</feature>
<keyword evidence="1" id="KW-0732">Signal</keyword>
<dbReference type="Pfam" id="PF07593">
    <property type="entry name" value="UnbV_ASPIC"/>
    <property type="match status" value="1"/>
</dbReference>